<proteinExistence type="predicted"/>
<protein>
    <submittedName>
        <fullName evidence="2">Uncharacterized protein</fullName>
    </submittedName>
</protein>
<dbReference type="Proteomes" id="UP000824755">
    <property type="component" value="Chromosome"/>
</dbReference>
<keyword evidence="3" id="KW-1185">Reference proteome</keyword>
<evidence type="ECO:0000256" key="1">
    <source>
        <dbReference type="SAM" id="Phobius"/>
    </source>
</evidence>
<name>A0ABX8WQD7_9GAMM</name>
<organism evidence="2 3">
    <name type="scientific">Lysobacter soyae</name>
    <dbReference type="NCBI Taxonomy" id="2764185"/>
    <lineage>
        <taxon>Bacteria</taxon>
        <taxon>Pseudomonadati</taxon>
        <taxon>Pseudomonadota</taxon>
        <taxon>Gammaproteobacteria</taxon>
        <taxon>Lysobacterales</taxon>
        <taxon>Lysobacteraceae</taxon>
        <taxon>Lysobacter</taxon>
    </lineage>
</organism>
<dbReference type="EMBL" id="CP080544">
    <property type="protein sequence ID" value="QYR52944.1"/>
    <property type="molecule type" value="Genomic_DNA"/>
</dbReference>
<evidence type="ECO:0000313" key="2">
    <source>
        <dbReference type="EMBL" id="QYR52944.1"/>
    </source>
</evidence>
<dbReference type="RefSeq" id="WP_220379764.1">
    <property type="nucleotide sequence ID" value="NZ_CP080544.1"/>
</dbReference>
<reference evidence="2 3" key="1">
    <citation type="submission" date="2021-08" db="EMBL/GenBank/DDBJ databases">
        <title>Lysobacter sp. strain CJ11 Genome sequencing and assembly.</title>
        <authorList>
            <person name="Kim I."/>
        </authorList>
    </citation>
    <scope>NUCLEOTIDE SEQUENCE [LARGE SCALE GENOMIC DNA]</scope>
    <source>
        <strain evidence="2 3">CJ11</strain>
    </source>
</reference>
<feature type="transmembrane region" description="Helical" evidence="1">
    <location>
        <begin position="21"/>
        <end position="41"/>
    </location>
</feature>
<gene>
    <name evidence="2" type="ORF">H8L67_10320</name>
</gene>
<keyword evidence="1" id="KW-0472">Membrane</keyword>
<sequence length="45" mass="4854">MDDRTDNAVVEAGRKRARRTALWIGLVAAAIYAAFILSGVIGRAH</sequence>
<keyword evidence="1" id="KW-1133">Transmembrane helix</keyword>
<evidence type="ECO:0000313" key="3">
    <source>
        <dbReference type="Proteomes" id="UP000824755"/>
    </source>
</evidence>
<keyword evidence="1" id="KW-0812">Transmembrane</keyword>
<accession>A0ABX8WQD7</accession>